<reference evidence="14" key="1">
    <citation type="submission" date="2015-11" db="EMBL/GenBank/DDBJ databases">
        <title>De novo transcriptome assembly of four potential Pierce s Disease insect vectors from Arizona vineyards.</title>
        <authorList>
            <person name="Tassone E.E."/>
        </authorList>
    </citation>
    <scope>NUCLEOTIDE SEQUENCE</scope>
</reference>
<dbReference type="EMBL" id="GECZ01013761">
    <property type="protein sequence ID" value="JAS56008.1"/>
    <property type="molecule type" value="Transcribed_RNA"/>
</dbReference>
<evidence type="ECO:0000256" key="11">
    <source>
        <dbReference type="ARBA" id="ARBA00030268"/>
    </source>
</evidence>
<dbReference type="Pfam" id="PF00579">
    <property type="entry name" value="tRNA-synt_1b"/>
    <property type="match status" value="1"/>
</dbReference>
<keyword evidence="7 12" id="KW-0547">Nucleotide-binding</keyword>
<dbReference type="EMBL" id="GECZ01000649">
    <property type="protein sequence ID" value="JAS69120.1"/>
    <property type="molecule type" value="Transcribed_RNA"/>
</dbReference>
<dbReference type="PRINTS" id="PR01039">
    <property type="entry name" value="TRNASYNTHTRP"/>
</dbReference>
<dbReference type="Gene3D" id="1.10.240.10">
    <property type="entry name" value="Tyrosyl-Transfer RNA Synthetase"/>
    <property type="match status" value="1"/>
</dbReference>
<comment type="similarity">
    <text evidence="2 12">Belongs to the class-I aminoacyl-tRNA synthetase family.</text>
</comment>
<evidence type="ECO:0000256" key="8">
    <source>
        <dbReference type="ARBA" id="ARBA00022840"/>
    </source>
</evidence>
<evidence type="ECO:0000313" key="14">
    <source>
        <dbReference type="EMBL" id="JAS63629.1"/>
    </source>
</evidence>
<dbReference type="NCBIfam" id="TIGR00233">
    <property type="entry name" value="trpS"/>
    <property type="match status" value="1"/>
</dbReference>
<evidence type="ECO:0000256" key="4">
    <source>
        <dbReference type="ARBA" id="ARBA00013782"/>
    </source>
</evidence>
<dbReference type="InterPro" id="IPR002305">
    <property type="entry name" value="aa-tRNA-synth_Ic"/>
</dbReference>
<keyword evidence="6 12" id="KW-0436">Ligase</keyword>
<gene>
    <name evidence="14" type="ORF">g.28392</name>
    <name evidence="15" type="ORF">g.28393</name>
    <name evidence="13" type="ORF">g.28394</name>
</gene>
<keyword evidence="8 12" id="KW-0067">ATP-binding</keyword>
<keyword evidence="5" id="KW-0963">Cytoplasm</keyword>
<dbReference type="PROSITE" id="PS00178">
    <property type="entry name" value="AA_TRNA_LIGASE_I"/>
    <property type="match status" value="1"/>
</dbReference>
<evidence type="ECO:0000256" key="2">
    <source>
        <dbReference type="ARBA" id="ARBA00005594"/>
    </source>
</evidence>
<dbReference type="AlphaFoldDB" id="A0A1B6GMH1"/>
<organism evidence="14">
    <name type="scientific">Cuerna arida</name>
    <dbReference type="NCBI Taxonomy" id="1464854"/>
    <lineage>
        <taxon>Eukaryota</taxon>
        <taxon>Metazoa</taxon>
        <taxon>Ecdysozoa</taxon>
        <taxon>Arthropoda</taxon>
        <taxon>Hexapoda</taxon>
        <taxon>Insecta</taxon>
        <taxon>Pterygota</taxon>
        <taxon>Neoptera</taxon>
        <taxon>Paraneoptera</taxon>
        <taxon>Hemiptera</taxon>
        <taxon>Auchenorrhyncha</taxon>
        <taxon>Membracoidea</taxon>
        <taxon>Cicadellidae</taxon>
        <taxon>Cicadellinae</taxon>
        <taxon>Proconiini</taxon>
        <taxon>Cuerna</taxon>
    </lineage>
</organism>
<dbReference type="FunFam" id="3.40.50.620:FF:000033">
    <property type="entry name" value="tryptophan--tRNA ligase, cytoplasmic"/>
    <property type="match status" value="1"/>
</dbReference>
<dbReference type="PANTHER" id="PTHR10055">
    <property type="entry name" value="TRYPTOPHANYL-TRNA SYNTHETASE"/>
    <property type="match status" value="1"/>
</dbReference>
<dbReference type="GO" id="GO:0004830">
    <property type="term" value="F:tryptophan-tRNA ligase activity"/>
    <property type="evidence" value="ECO:0007669"/>
    <property type="project" value="UniProtKB-EC"/>
</dbReference>
<dbReference type="InterPro" id="IPR002306">
    <property type="entry name" value="Trp-tRNA-ligase"/>
</dbReference>
<evidence type="ECO:0000256" key="9">
    <source>
        <dbReference type="ARBA" id="ARBA00022917"/>
    </source>
</evidence>
<dbReference type="PANTHER" id="PTHR10055:SF1">
    <property type="entry name" value="TRYPTOPHAN--TRNA LIGASE, CYTOPLASMIC"/>
    <property type="match status" value="1"/>
</dbReference>
<evidence type="ECO:0000256" key="12">
    <source>
        <dbReference type="RuleBase" id="RU363036"/>
    </source>
</evidence>
<accession>A0A1B6GMH1</accession>
<proteinExistence type="inferred from homology"/>
<sequence length="412" mass="46688">MSLESGIQDLSEKMTLSDGKEVEDDVVDPWNVQSKNKTGVDYDKLIKRFGSSKIDQELLTRWEKVTGKPIHHLLRRGIFFSHRDMHTILNLKEQGKPFYLYTGRGPSSDAMHLGHLIPFVVSKWLQDVFDVPLVIQLTDDEKFLWKDLTVEETIKLARENAKDIIACGFDVDNTFIFSDFNFIGQSPEFYQNIVRIQKSVTFNQVKGIFGFGDSDVIGKISFPAIQAAPALSTSFPFIFGAEKLNCLIPCAIDQDPYFRMTRDVAPRLGFPKPALLHSVFFPALQGAETKMSASDPNTAIFLTDTPKQIKNKVNKHAFSGGRDTIEEHREKGGNCSVDISYQYLRFFLEDDEKLKTVEQEYSSGAMLTGELKKLLIETVTPIVQAHQQKRAAVSEEVVTQFMTPRPLRFMSQ</sequence>
<comment type="subcellular location">
    <subcellularLocation>
        <location evidence="1">Cytoplasm</location>
    </subcellularLocation>
</comment>
<evidence type="ECO:0000256" key="6">
    <source>
        <dbReference type="ARBA" id="ARBA00022598"/>
    </source>
</evidence>
<evidence type="ECO:0000256" key="5">
    <source>
        <dbReference type="ARBA" id="ARBA00022490"/>
    </source>
</evidence>
<evidence type="ECO:0000256" key="10">
    <source>
        <dbReference type="ARBA" id="ARBA00023146"/>
    </source>
</evidence>
<dbReference type="GO" id="GO:0006436">
    <property type="term" value="P:tryptophanyl-tRNA aminoacylation"/>
    <property type="evidence" value="ECO:0007669"/>
    <property type="project" value="InterPro"/>
</dbReference>
<dbReference type="GO" id="GO:0005524">
    <property type="term" value="F:ATP binding"/>
    <property type="evidence" value="ECO:0007669"/>
    <property type="project" value="UniProtKB-KW"/>
</dbReference>
<dbReference type="EMBL" id="GECZ01006140">
    <property type="protein sequence ID" value="JAS63629.1"/>
    <property type="molecule type" value="Transcribed_RNA"/>
</dbReference>
<dbReference type="GO" id="GO:0005737">
    <property type="term" value="C:cytoplasm"/>
    <property type="evidence" value="ECO:0007669"/>
    <property type="project" value="UniProtKB-SubCell"/>
</dbReference>
<dbReference type="InterPro" id="IPR001412">
    <property type="entry name" value="aa-tRNA-synth_I_CS"/>
</dbReference>
<dbReference type="SUPFAM" id="SSF52374">
    <property type="entry name" value="Nucleotidylyl transferase"/>
    <property type="match status" value="1"/>
</dbReference>
<evidence type="ECO:0000313" key="13">
    <source>
        <dbReference type="EMBL" id="JAS56008.1"/>
    </source>
</evidence>
<dbReference type="InterPro" id="IPR014729">
    <property type="entry name" value="Rossmann-like_a/b/a_fold"/>
</dbReference>
<evidence type="ECO:0000256" key="7">
    <source>
        <dbReference type="ARBA" id="ARBA00022741"/>
    </source>
</evidence>
<evidence type="ECO:0000313" key="15">
    <source>
        <dbReference type="EMBL" id="JAS69120.1"/>
    </source>
</evidence>
<evidence type="ECO:0000256" key="1">
    <source>
        <dbReference type="ARBA" id="ARBA00004496"/>
    </source>
</evidence>
<keyword evidence="10 12" id="KW-0030">Aminoacyl-tRNA synthetase</keyword>
<keyword evidence="9 12" id="KW-0648">Protein biosynthesis</keyword>
<dbReference type="Gene3D" id="3.40.50.620">
    <property type="entry name" value="HUPs"/>
    <property type="match status" value="1"/>
</dbReference>
<dbReference type="FunFam" id="1.10.240.10:FF:000003">
    <property type="entry name" value="Tryptophan--tRNA ligase, cytoplasmic"/>
    <property type="match status" value="1"/>
</dbReference>
<name>A0A1B6GMH1_9HEMI</name>
<protein>
    <recommendedName>
        <fullName evidence="4">Tryptophan--tRNA ligase, cytoplasmic</fullName>
        <ecNumber evidence="3">6.1.1.2</ecNumber>
    </recommendedName>
    <alternativeName>
        <fullName evidence="11">Tryptophanyl-tRNA synthetase</fullName>
    </alternativeName>
</protein>
<dbReference type="EC" id="6.1.1.2" evidence="3"/>
<dbReference type="CDD" id="cd00806">
    <property type="entry name" value="TrpRS_core"/>
    <property type="match status" value="1"/>
</dbReference>
<evidence type="ECO:0000256" key="3">
    <source>
        <dbReference type="ARBA" id="ARBA00013161"/>
    </source>
</evidence>